<accession>A0A1E3WFJ3</accession>
<dbReference type="PATRIC" id="fig|45658.8.peg.3691"/>
<proteinExistence type="predicted"/>
<reference evidence="1 2" key="1">
    <citation type="submission" date="2016-08" db="EMBL/GenBank/DDBJ databases">
        <title>Genome sequencing of Vibrio scophthalmi strain FP3289, an isolated from Paralichthys olivaceus.</title>
        <authorList>
            <person name="Han H.-J."/>
        </authorList>
    </citation>
    <scope>NUCLEOTIDE SEQUENCE [LARGE SCALE GENOMIC DNA]</scope>
    <source>
        <strain evidence="1 2">FP3289</strain>
    </source>
</reference>
<comment type="caution">
    <text evidence="1">The sequence shown here is derived from an EMBL/GenBank/DDBJ whole genome shotgun (WGS) entry which is preliminary data.</text>
</comment>
<dbReference type="Proteomes" id="UP000095131">
    <property type="component" value="Unassembled WGS sequence"/>
</dbReference>
<evidence type="ECO:0000313" key="2">
    <source>
        <dbReference type="Proteomes" id="UP000095131"/>
    </source>
</evidence>
<sequence length="301" mass="34881">MTDSSFSWEYAYAYDLLEEINGKLERNTKIQALELACKESVLSNNQLISEYSQSLKLIKSVQMNVDEFFDSIAAYVRQYIDEKHMTDELYENITLDLTRQFLNLSSMFRSLLDHSDFSISRLCGKESPEFKKWKASQSELYDAHSEYRLFYKLRNYCQHVGIPPFTFQLEDSMGSEEVTLQLDLKTDILLEEKSVWNSQLKQDLRAFPENLPVLSFLEVWYNCFQKLSEVLLDIKASKVYSAASEIVNLRVEHDLPAEVGKLCLLGLPLEDSNSDSLNMHMSWLPESSAQQIVSRVNRENA</sequence>
<dbReference type="RefSeq" id="WP_069447766.1">
    <property type="nucleotide sequence ID" value="NZ_MDCJ01000007.1"/>
</dbReference>
<protein>
    <submittedName>
        <fullName evidence="1">Uncharacterized protein</fullName>
    </submittedName>
</protein>
<evidence type="ECO:0000313" key="1">
    <source>
        <dbReference type="EMBL" id="ODS04583.1"/>
    </source>
</evidence>
<name>A0A1E3WFJ3_9VIBR</name>
<dbReference type="OrthoDB" id="1374948at2"/>
<dbReference type="EMBL" id="MDCJ01000007">
    <property type="protein sequence ID" value="ODS04583.1"/>
    <property type="molecule type" value="Genomic_DNA"/>
</dbReference>
<dbReference type="AlphaFoldDB" id="A0A1E3WFJ3"/>
<organism evidence="1 2">
    <name type="scientific">Vibrio scophthalmi</name>
    <dbReference type="NCBI Taxonomy" id="45658"/>
    <lineage>
        <taxon>Bacteria</taxon>
        <taxon>Pseudomonadati</taxon>
        <taxon>Pseudomonadota</taxon>
        <taxon>Gammaproteobacteria</taxon>
        <taxon>Vibrionales</taxon>
        <taxon>Vibrionaceae</taxon>
        <taxon>Vibrio</taxon>
    </lineage>
</organism>
<gene>
    <name evidence="1" type="ORF">VSF3289_03722</name>
</gene>